<evidence type="ECO:0000256" key="3">
    <source>
        <dbReference type="ARBA" id="ARBA00022527"/>
    </source>
</evidence>
<evidence type="ECO:0000256" key="7">
    <source>
        <dbReference type="ARBA" id="ARBA00022840"/>
    </source>
</evidence>
<evidence type="ECO:0000313" key="10">
    <source>
        <dbReference type="RefSeq" id="XP_017778965.1"/>
    </source>
</evidence>
<proteinExistence type="inferred from homology"/>
<keyword evidence="9" id="KW-1185">Reference proteome</keyword>
<dbReference type="Proteomes" id="UP000695000">
    <property type="component" value="Unplaced"/>
</dbReference>
<dbReference type="Gene3D" id="1.10.510.10">
    <property type="entry name" value="Transferase(Phosphotransferase) domain 1"/>
    <property type="match status" value="1"/>
</dbReference>
<name>A0ABM1MWL5_NICVS</name>
<feature type="domain" description="Protein kinase" evidence="8">
    <location>
        <begin position="19"/>
        <end position="304"/>
    </location>
</feature>
<keyword evidence="3" id="KW-0723">Serine/threonine-protein kinase</keyword>
<dbReference type="SUPFAM" id="SSF56112">
    <property type="entry name" value="Protein kinase-like (PK-like)"/>
    <property type="match status" value="1"/>
</dbReference>
<dbReference type="RefSeq" id="XP_017778965.1">
    <property type="nucleotide sequence ID" value="XM_017923476.1"/>
</dbReference>
<dbReference type="Pfam" id="PF00069">
    <property type="entry name" value="Pkinase"/>
    <property type="match status" value="1"/>
</dbReference>
<dbReference type="InterPro" id="IPR050108">
    <property type="entry name" value="CDK"/>
</dbReference>
<keyword evidence="5" id="KW-0547">Nucleotide-binding</keyword>
<comment type="similarity">
    <text evidence="1">Belongs to the protein kinase superfamily. CMGC Ser/Thr protein kinase family. CDC2/CDKX subfamily.</text>
</comment>
<keyword evidence="6" id="KW-0418">Kinase</keyword>
<dbReference type="PANTHER" id="PTHR24056">
    <property type="entry name" value="CELL DIVISION PROTEIN KINASE"/>
    <property type="match status" value="1"/>
</dbReference>
<dbReference type="CDD" id="cd07829">
    <property type="entry name" value="STKc_CDK_like"/>
    <property type="match status" value="1"/>
</dbReference>
<evidence type="ECO:0000256" key="5">
    <source>
        <dbReference type="ARBA" id="ARBA00022741"/>
    </source>
</evidence>
<dbReference type="Gene3D" id="3.30.200.20">
    <property type="entry name" value="Phosphorylase Kinase, domain 1"/>
    <property type="match status" value="1"/>
</dbReference>
<evidence type="ECO:0000256" key="4">
    <source>
        <dbReference type="ARBA" id="ARBA00022679"/>
    </source>
</evidence>
<evidence type="ECO:0000259" key="8">
    <source>
        <dbReference type="PROSITE" id="PS50011"/>
    </source>
</evidence>
<dbReference type="InterPro" id="IPR008271">
    <property type="entry name" value="Ser/Thr_kinase_AS"/>
</dbReference>
<organism evidence="9 10">
    <name type="scientific">Nicrophorus vespilloides</name>
    <name type="common">Boreal carrion beetle</name>
    <dbReference type="NCBI Taxonomy" id="110193"/>
    <lineage>
        <taxon>Eukaryota</taxon>
        <taxon>Metazoa</taxon>
        <taxon>Ecdysozoa</taxon>
        <taxon>Arthropoda</taxon>
        <taxon>Hexapoda</taxon>
        <taxon>Insecta</taxon>
        <taxon>Pterygota</taxon>
        <taxon>Neoptera</taxon>
        <taxon>Endopterygota</taxon>
        <taxon>Coleoptera</taxon>
        <taxon>Polyphaga</taxon>
        <taxon>Staphyliniformia</taxon>
        <taxon>Silphidae</taxon>
        <taxon>Nicrophorinae</taxon>
        <taxon>Nicrophorus</taxon>
    </lineage>
</organism>
<dbReference type="EC" id="2.7.11.22" evidence="2"/>
<dbReference type="PROSITE" id="PS50011">
    <property type="entry name" value="PROTEIN_KINASE_DOM"/>
    <property type="match status" value="1"/>
</dbReference>
<sequence>MLNQTKECLNQNANKLDKFIKLKKAGEGTYGVVYKAKDKITGKFVALKKMKFDKQVDETEGVPSTTIREICLLKNLHHSNVVEMLDVIFPEPKTIYLVFEYLDMELKHYLDTVNSKLDKDLIKSYCKQLMEGLAYLHSHRILHRDLKPQNILIDREGHIKLADFGLSRCFTVPVRAYTHEVVTLWYRAPELLLGSNLYGPGIDVWSVACIIAEMINKRALFPGNSEIDQIYRIFKLCGTPNETTWSGCTNLPDYRKGFPQWLPEDMSKFINFDDDDQKEFFSKVLECNPNKRWTARESLGCKYLKSSKLTAPKSECFKPIS</sequence>
<gene>
    <name evidence="10" type="primary">LOC108564428</name>
</gene>
<reference evidence="10" key="1">
    <citation type="submission" date="2025-08" db="UniProtKB">
        <authorList>
            <consortium name="RefSeq"/>
        </authorList>
    </citation>
    <scope>IDENTIFICATION</scope>
    <source>
        <tissue evidence="10">Whole Larva</tissue>
    </source>
</reference>
<dbReference type="PROSITE" id="PS00108">
    <property type="entry name" value="PROTEIN_KINASE_ST"/>
    <property type="match status" value="1"/>
</dbReference>
<evidence type="ECO:0000313" key="9">
    <source>
        <dbReference type="Proteomes" id="UP000695000"/>
    </source>
</evidence>
<protein>
    <recommendedName>
        <fullName evidence="2">cyclin-dependent kinase</fullName>
        <ecNumber evidence="2">2.7.11.22</ecNumber>
    </recommendedName>
</protein>
<dbReference type="GeneID" id="108564428"/>
<dbReference type="InterPro" id="IPR000719">
    <property type="entry name" value="Prot_kinase_dom"/>
</dbReference>
<evidence type="ECO:0000256" key="6">
    <source>
        <dbReference type="ARBA" id="ARBA00022777"/>
    </source>
</evidence>
<dbReference type="SMART" id="SM00220">
    <property type="entry name" value="S_TKc"/>
    <property type="match status" value="1"/>
</dbReference>
<evidence type="ECO:0000256" key="2">
    <source>
        <dbReference type="ARBA" id="ARBA00012425"/>
    </source>
</evidence>
<keyword evidence="4" id="KW-0808">Transferase</keyword>
<accession>A0ABM1MWL5</accession>
<dbReference type="PANTHER" id="PTHR24056:SF254">
    <property type="entry name" value="CYCLIN-DEPENDENT KINASE 2"/>
    <property type="match status" value="1"/>
</dbReference>
<keyword evidence="7" id="KW-0067">ATP-binding</keyword>
<evidence type="ECO:0000256" key="1">
    <source>
        <dbReference type="ARBA" id="ARBA00006485"/>
    </source>
</evidence>
<dbReference type="InterPro" id="IPR011009">
    <property type="entry name" value="Kinase-like_dom_sf"/>
</dbReference>